<reference evidence="2" key="3">
    <citation type="submission" date="2021-08" db="EMBL/GenBank/DDBJ databases">
        <authorList>
            <person name="Tani A."/>
            <person name="Ola A."/>
            <person name="Ogura Y."/>
            <person name="Katsura K."/>
            <person name="Hayashi T."/>
        </authorList>
    </citation>
    <scope>NUCLEOTIDE SEQUENCE</scope>
    <source>
        <strain evidence="2">DSM 22415</strain>
    </source>
</reference>
<evidence type="ECO:0000256" key="1">
    <source>
        <dbReference type="SAM" id="SignalP"/>
    </source>
</evidence>
<reference evidence="3 4" key="1">
    <citation type="submission" date="2019-06" db="EMBL/GenBank/DDBJ databases">
        <authorList>
            <person name="Rodrigo-Torres L."/>
            <person name="Arahal R. D."/>
            <person name="Lucena T."/>
        </authorList>
    </citation>
    <scope>NUCLEOTIDE SEQUENCE [LARGE SCALE GENOMIC DNA]</scope>
    <source>
        <strain evidence="3 4">SW08-7</strain>
    </source>
</reference>
<keyword evidence="5" id="KW-1185">Reference proteome</keyword>
<sequence length="261" mass="27613">MLTGRLTAAALLALLPGACAQPGDFGRPAPSAWNSLVETTGTLSAAARGEAALLPLTDDEQVLRDRAWRFLMPAIPGDAFRDALANLARARVLPPGFAPEPVQAYYDGLMAPPARSQVPLYRRLSEDAGADARLLPVFADAAARVVAADARRLRSLPFARSLEDGAVREAALRVAENRCLIAWVRLEAGVRVERYRYALEHLFAALPGSGGVEAERAIAALTARRPLLDPLVAPDAAARCGLVAVPVAAAPIEGAPLSVRY</sequence>
<dbReference type="OrthoDB" id="8478167at2"/>
<name>A0A564FUC2_9HYPH</name>
<dbReference type="AlphaFoldDB" id="A0A564FUC2"/>
<gene>
    <name evidence="2" type="ORF">IFDJLNFL_1911</name>
    <name evidence="3" type="ORF">MTDSW087_01070</name>
</gene>
<feature type="signal peptide" evidence="1">
    <location>
        <begin position="1"/>
        <end position="20"/>
    </location>
</feature>
<evidence type="ECO:0000313" key="3">
    <source>
        <dbReference type="EMBL" id="VUF11388.1"/>
    </source>
</evidence>
<organism evidence="3 4">
    <name type="scientific">Methylobacterium dankookense</name>
    <dbReference type="NCBI Taxonomy" id="560405"/>
    <lineage>
        <taxon>Bacteria</taxon>
        <taxon>Pseudomonadati</taxon>
        <taxon>Pseudomonadota</taxon>
        <taxon>Alphaproteobacteria</taxon>
        <taxon>Hyphomicrobiales</taxon>
        <taxon>Methylobacteriaceae</taxon>
        <taxon>Methylobacterium</taxon>
    </lineage>
</organism>
<dbReference type="EMBL" id="BPQI01000047">
    <property type="protein sequence ID" value="GJD56019.1"/>
    <property type="molecule type" value="Genomic_DNA"/>
</dbReference>
<proteinExistence type="predicted"/>
<dbReference type="EMBL" id="CABFVH010000004">
    <property type="protein sequence ID" value="VUF11388.1"/>
    <property type="molecule type" value="Genomic_DNA"/>
</dbReference>
<accession>A0A564FUC2</accession>
<dbReference type="Proteomes" id="UP000401717">
    <property type="component" value="Unassembled WGS sequence"/>
</dbReference>
<reference evidence="2" key="2">
    <citation type="journal article" date="2021" name="Front. Microbiol.">
        <title>Comprehensive Comparative Genomics and Phenotyping of Methylobacterium Species.</title>
        <authorList>
            <person name="Alessa O."/>
            <person name="Ogura Y."/>
            <person name="Fujitani Y."/>
            <person name="Takami H."/>
            <person name="Hayashi T."/>
            <person name="Sahin N."/>
            <person name="Tani A."/>
        </authorList>
    </citation>
    <scope>NUCLEOTIDE SEQUENCE</scope>
    <source>
        <strain evidence="2">DSM 22415</strain>
    </source>
</reference>
<feature type="chain" id="PRO_5021967475" evidence="1">
    <location>
        <begin position="21"/>
        <end position="261"/>
    </location>
</feature>
<dbReference type="Proteomes" id="UP001055303">
    <property type="component" value="Unassembled WGS sequence"/>
</dbReference>
<evidence type="ECO:0000313" key="5">
    <source>
        <dbReference type="Proteomes" id="UP001055303"/>
    </source>
</evidence>
<keyword evidence="1" id="KW-0732">Signal</keyword>
<evidence type="ECO:0000313" key="2">
    <source>
        <dbReference type="EMBL" id="GJD56019.1"/>
    </source>
</evidence>
<dbReference type="RefSeq" id="WP_144761147.1">
    <property type="nucleotide sequence ID" value="NZ_BPQI01000047.1"/>
</dbReference>
<evidence type="ECO:0000313" key="4">
    <source>
        <dbReference type="Proteomes" id="UP000401717"/>
    </source>
</evidence>
<protein>
    <submittedName>
        <fullName evidence="3">Uncharacterized protein</fullName>
    </submittedName>
</protein>